<accession>A0A6M3JPI5</accession>
<organism evidence="1">
    <name type="scientific">viral metagenome</name>
    <dbReference type="NCBI Taxonomy" id="1070528"/>
    <lineage>
        <taxon>unclassified sequences</taxon>
        <taxon>metagenomes</taxon>
        <taxon>organismal metagenomes</taxon>
    </lineage>
</organism>
<dbReference type="EMBL" id="MT141926">
    <property type="protein sequence ID" value="QJA72119.1"/>
    <property type="molecule type" value="Genomic_DNA"/>
</dbReference>
<reference evidence="1" key="1">
    <citation type="submission" date="2020-03" db="EMBL/GenBank/DDBJ databases">
        <title>The deep terrestrial virosphere.</title>
        <authorList>
            <person name="Holmfeldt K."/>
            <person name="Nilsson E."/>
            <person name="Simone D."/>
            <person name="Lopez-Fernandez M."/>
            <person name="Wu X."/>
            <person name="de Brujin I."/>
            <person name="Lundin D."/>
            <person name="Andersson A."/>
            <person name="Bertilsson S."/>
            <person name="Dopson M."/>
        </authorList>
    </citation>
    <scope>NUCLEOTIDE SEQUENCE</scope>
    <source>
        <strain evidence="1">MM415A02915</strain>
    </source>
</reference>
<protein>
    <submittedName>
        <fullName evidence="1">Uncharacterized protein</fullName>
    </submittedName>
</protein>
<name>A0A6M3JPI5_9ZZZZ</name>
<dbReference type="AlphaFoldDB" id="A0A6M3JPI5"/>
<sequence length="106" mass="11821">MTERTFDLQVSGFTRGGYGVTLTTREVDPAKLGTALEWLGVKMTEAGILPDHRILQAENGGNGNSPEVHLCPIHKVPMELHEKGKSHWYSHKVTLEDGTEHWCRGK</sequence>
<evidence type="ECO:0000313" key="1">
    <source>
        <dbReference type="EMBL" id="QJA72119.1"/>
    </source>
</evidence>
<proteinExistence type="predicted"/>
<gene>
    <name evidence="1" type="ORF">MM415A02915_0003</name>
</gene>